<evidence type="ECO:0000313" key="1">
    <source>
        <dbReference type="EnsemblMetazoa" id="GMOY010569-PA"/>
    </source>
</evidence>
<evidence type="ECO:0000313" key="2">
    <source>
        <dbReference type="Proteomes" id="UP000092444"/>
    </source>
</evidence>
<protein>
    <submittedName>
        <fullName evidence="1">Uncharacterized protein</fullName>
    </submittedName>
</protein>
<reference evidence="1" key="1">
    <citation type="submission" date="2020-05" db="UniProtKB">
        <authorList>
            <consortium name="EnsemblMetazoa"/>
        </authorList>
    </citation>
    <scope>IDENTIFICATION</scope>
    <source>
        <strain evidence="1">Yale</strain>
    </source>
</reference>
<dbReference type="VEuPathDB" id="VectorBase:GMOY010569"/>
<accession>A0A1B0GB85</accession>
<dbReference type="AlphaFoldDB" id="A0A1B0GB85"/>
<dbReference type="EnsemblMetazoa" id="GMOY010569-RA">
    <property type="protein sequence ID" value="GMOY010569-PA"/>
    <property type="gene ID" value="GMOY010569"/>
</dbReference>
<name>A0A1B0GB85_GLOMM</name>
<dbReference type="Proteomes" id="UP000092444">
    <property type="component" value="Unassembled WGS sequence"/>
</dbReference>
<keyword evidence="2" id="KW-1185">Reference proteome</keyword>
<proteinExistence type="predicted"/>
<organism evidence="1 2">
    <name type="scientific">Glossina morsitans morsitans</name>
    <name type="common">Savannah tsetse fly</name>
    <dbReference type="NCBI Taxonomy" id="37546"/>
    <lineage>
        <taxon>Eukaryota</taxon>
        <taxon>Metazoa</taxon>
        <taxon>Ecdysozoa</taxon>
        <taxon>Arthropoda</taxon>
        <taxon>Hexapoda</taxon>
        <taxon>Insecta</taxon>
        <taxon>Pterygota</taxon>
        <taxon>Neoptera</taxon>
        <taxon>Endopterygota</taxon>
        <taxon>Diptera</taxon>
        <taxon>Brachycera</taxon>
        <taxon>Muscomorpha</taxon>
        <taxon>Hippoboscoidea</taxon>
        <taxon>Glossinidae</taxon>
        <taxon>Glossina</taxon>
    </lineage>
</organism>
<sequence length="124" mass="13533">MISFNEKLNDWRSIRPEFDFRLLPLQFPVNSERKWSKLFKPCATQHSKHYGDTLSCLMQGPEASNISLTCGRTAVGTAALVGGNTGILNTIMRGASEIELGVTPDSDNESLNGNTAAVEARCLC</sequence>
<dbReference type="EMBL" id="CCAG010011561">
    <property type="status" value="NOT_ANNOTATED_CDS"/>
    <property type="molecule type" value="Genomic_DNA"/>
</dbReference>